<dbReference type="PATRIC" id="fig|1453496.5.peg.2969"/>
<dbReference type="GO" id="GO:0003700">
    <property type="term" value="F:DNA-binding transcription factor activity"/>
    <property type="evidence" value="ECO:0007669"/>
    <property type="project" value="InterPro"/>
</dbReference>
<dbReference type="InterPro" id="IPR036390">
    <property type="entry name" value="WH_DNA-bd_sf"/>
</dbReference>
<keyword evidence="7" id="KW-1185">Reference proteome</keyword>
<evidence type="ECO:0000256" key="1">
    <source>
        <dbReference type="ARBA" id="ARBA00009437"/>
    </source>
</evidence>
<dbReference type="AlphaFoldDB" id="A0A097R437"/>
<dbReference type="Pfam" id="PF03466">
    <property type="entry name" value="LysR_substrate"/>
    <property type="match status" value="1"/>
</dbReference>
<evidence type="ECO:0000313" key="6">
    <source>
        <dbReference type="EMBL" id="AIU73484.1"/>
    </source>
</evidence>
<comment type="similarity">
    <text evidence="1">Belongs to the LysR transcriptional regulatory family.</text>
</comment>
<dbReference type="EMBL" id="CP009706">
    <property type="protein sequence ID" value="AIU73484.1"/>
    <property type="molecule type" value="Genomic_DNA"/>
</dbReference>
<dbReference type="PANTHER" id="PTHR30126">
    <property type="entry name" value="HTH-TYPE TRANSCRIPTIONAL REGULATOR"/>
    <property type="match status" value="1"/>
</dbReference>
<accession>A0A097R437</accession>
<dbReference type="CDD" id="cd05466">
    <property type="entry name" value="PBP2_LTTR_substrate"/>
    <property type="match status" value="1"/>
</dbReference>
<dbReference type="HOGENOM" id="CLU_039613_6_2_6"/>
<evidence type="ECO:0000256" key="4">
    <source>
        <dbReference type="ARBA" id="ARBA00023163"/>
    </source>
</evidence>
<dbReference type="InterPro" id="IPR000847">
    <property type="entry name" value="LysR_HTH_N"/>
</dbReference>
<dbReference type="PRINTS" id="PR00039">
    <property type="entry name" value="HTHLYSR"/>
</dbReference>
<dbReference type="GeneID" id="56892557"/>
<sequence length="296" mass="33560">MDLKRLKYFCKVVEQGSISQAARALNMAQPPLSKRIQELEDELNAPLFVRNGNRLETTEAGYYLYRKACDILRQIEDTARETKLLSNRETKVLKVGLTHLFQRYFKPLLLELHRRNPDAELHISVLDSSYLESHLNEGLIDVALIQKPRKFEGFDCITFPPIPVVAVISHKLLAEAPVSPFPYLALSQFPLVLLHRAKDAGTDEILLDHFHKGGKHPHVIMHITQPEAILDWIESGLAAATLLPASEVDASKLSHSYVVEVFPSPMVFFPALVKTPVTPYTQEMMEIIQKGYPFQK</sequence>
<dbReference type="PANTHER" id="PTHR30126:SF40">
    <property type="entry name" value="HTH-TYPE TRANSCRIPTIONAL REGULATOR GLTR"/>
    <property type="match status" value="1"/>
</dbReference>
<organism evidence="6 7">
    <name type="scientific">Hafnia alvei FB1</name>
    <dbReference type="NCBI Taxonomy" id="1453496"/>
    <lineage>
        <taxon>Bacteria</taxon>
        <taxon>Pseudomonadati</taxon>
        <taxon>Pseudomonadota</taxon>
        <taxon>Gammaproteobacteria</taxon>
        <taxon>Enterobacterales</taxon>
        <taxon>Hafniaceae</taxon>
        <taxon>Hafnia</taxon>
    </lineage>
</organism>
<dbReference type="eggNOG" id="COG0583">
    <property type="taxonomic scope" value="Bacteria"/>
</dbReference>
<keyword evidence="3" id="KW-0238">DNA-binding</keyword>
<reference evidence="6 7" key="1">
    <citation type="journal article" date="2014" name="Gut Pathog.">
        <title>Gene clusters of Hafnia alvei strain FB1 important in survival and pathogenesis: a draft genome perspective.</title>
        <authorList>
            <person name="Tan J.Y."/>
            <person name="Yin W.F."/>
            <person name="Chan K.G."/>
        </authorList>
    </citation>
    <scope>NUCLEOTIDE SEQUENCE [LARGE SCALE GENOMIC DNA]</scope>
    <source>
        <strain evidence="6 7">FB1</strain>
    </source>
</reference>
<dbReference type="OrthoDB" id="646694at2"/>
<dbReference type="KEGG" id="hav:AT03_14540"/>
<dbReference type="RefSeq" id="WP_025797962.1">
    <property type="nucleotide sequence ID" value="NZ_CP009706.1"/>
</dbReference>
<dbReference type="InterPro" id="IPR005119">
    <property type="entry name" value="LysR_subst-bd"/>
</dbReference>
<dbReference type="Proteomes" id="UP000029986">
    <property type="component" value="Chromosome"/>
</dbReference>
<name>A0A097R437_HAFAL</name>
<dbReference type="Gene3D" id="1.10.10.10">
    <property type="entry name" value="Winged helix-like DNA-binding domain superfamily/Winged helix DNA-binding domain"/>
    <property type="match status" value="1"/>
</dbReference>
<keyword evidence="2" id="KW-0805">Transcription regulation</keyword>
<evidence type="ECO:0000259" key="5">
    <source>
        <dbReference type="PROSITE" id="PS50931"/>
    </source>
</evidence>
<dbReference type="FunFam" id="1.10.10.10:FF:000001">
    <property type="entry name" value="LysR family transcriptional regulator"/>
    <property type="match status" value="1"/>
</dbReference>
<dbReference type="Pfam" id="PF00126">
    <property type="entry name" value="HTH_1"/>
    <property type="match status" value="1"/>
</dbReference>
<gene>
    <name evidence="6" type="ORF">AT03_14540</name>
</gene>
<dbReference type="PROSITE" id="PS50931">
    <property type="entry name" value="HTH_LYSR"/>
    <property type="match status" value="1"/>
</dbReference>
<keyword evidence="4" id="KW-0804">Transcription</keyword>
<evidence type="ECO:0000256" key="2">
    <source>
        <dbReference type="ARBA" id="ARBA00023015"/>
    </source>
</evidence>
<dbReference type="InterPro" id="IPR036388">
    <property type="entry name" value="WH-like_DNA-bd_sf"/>
</dbReference>
<evidence type="ECO:0000313" key="7">
    <source>
        <dbReference type="Proteomes" id="UP000029986"/>
    </source>
</evidence>
<dbReference type="Gene3D" id="3.40.190.290">
    <property type="match status" value="1"/>
</dbReference>
<evidence type="ECO:0000256" key="3">
    <source>
        <dbReference type="ARBA" id="ARBA00023125"/>
    </source>
</evidence>
<dbReference type="SUPFAM" id="SSF53850">
    <property type="entry name" value="Periplasmic binding protein-like II"/>
    <property type="match status" value="1"/>
</dbReference>
<feature type="domain" description="HTH lysR-type" evidence="5">
    <location>
        <begin position="1"/>
        <end position="58"/>
    </location>
</feature>
<protein>
    <submittedName>
        <fullName evidence="6">LysR family transcriptional regulator</fullName>
    </submittedName>
</protein>
<dbReference type="GO" id="GO:0000976">
    <property type="term" value="F:transcription cis-regulatory region binding"/>
    <property type="evidence" value="ECO:0007669"/>
    <property type="project" value="TreeGrafter"/>
</dbReference>
<dbReference type="SUPFAM" id="SSF46785">
    <property type="entry name" value="Winged helix' DNA-binding domain"/>
    <property type="match status" value="1"/>
</dbReference>
<proteinExistence type="inferred from homology"/>